<dbReference type="AlphaFoldDB" id="A0AAW7JQ88"/>
<dbReference type="RefSeq" id="WP_289825019.1">
    <property type="nucleotide sequence ID" value="NZ_JAUEIE010000004.1"/>
</dbReference>
<reference evidence="2" key="1">
    <citation type="submission" date="2023-06" db="EMBL/GenBank/DDBJ databases">
        <authorList>
            <person name="Zeman M."/>
            <person name="Kubasova T."/>
            <person name="Jahodarova E."/>
            <person name="Nykrynova M."/>
            <person name="Rychlik I."/>
        </authorList>
    </citation>
    <scope>NUCLEOTIDE SEQUENCE</scope>
    <source>
        <strain evidence="2">ET15</strain>
        <strain evidence="1">ET37</strain>
    </source>
</reference>
<keyword evidence="3" id="KW-1185">Reference proteome</keyword>
<evidence type="ECO:0000313" key="2">
    <source>
        <dbReference type="EMBL" id="MDN0025508.1"/>
    </source>
</evidence>
<protein>
    <submittedName>
        <fullName evidence="2">DUF4738 domain-containing protein</fullName>
    </submittedName>
</protein>
<evidence type="ECO:0000313" key="3">
    <source>
        <dbReference type="Proteomes" id="UP001167831"/>
    </source>
</evidence>
<organism evidence="2 4">
    <name type="scientific">Leyella lascolaii</name>
    <dbReference type="NCBI Taxonomy" id="1776379"/>
    <lineage>
        <taxon>Bacteria</taxon>
        <taxon>Pseudomonadati</taxon>
        <taxon>Bacteroidota</taxon>
        <taxon>Bacteroidia</taxon>
        <taxon>Bacteroidales</taxon>
        <taxon>Prevotellaceae</taxon>
        <taxon>Leyella</taxon>
    </lineage>
</organism>
<gene>
    <name evidence="1" type="ORF">QVN81_05575</name>
    <name evidence="2" type="ORF">QVN84_08250</name>
</gene>
<name>A0AAW7JQ88_9BACT</name>
<dbReference type="InterPro" id="IPR031762">
    <property type="entry name" value="DUF4738"/>
</dbReference>
<dbReference type="Pfam" id="PF15889">
    <property type="entry name" value="DUF4738"/>
    <property type="match status" value="1"/>
</dbReference>
<reference evidence="2" key="2">
    <citation type="submission" date="2023-08" db="EMBL/GenBank/DDBJ databases">
        <title>Identification and characterization of horizontal gene transfer across gut microbiota members of farm animals based on homology search.</title>
        <authorList>
            <person name="Schwarzerova J."/>
            <person name="Nykrynova M."/>
            <person name="Jureckova K."/>
            <person name="Cejkova D."/>
            <person name="Rychlik I."/>
        </authorList>
    </citation>
    <scope>NUCLEOTIDE SEQUENCE</scope>
    <source>
        <strain evidence="2">ET15</strain>
        <strain evidence="1">ET37</strain>
    </source>
</reference>
<evidence type="ECO:0000313" key="4">
    <source>
        <dbReference type="Proteomes" id="UP001168478"/>
    </source>
</evidence>
<comment type="caution">
    <text evidence="2">The sequence shown here is derived from an EMBL/GenBank/DDBJ whole genome shotgun (WGS) entry which is preliminary data.</text>
</comment>
<dbReference type="Proteomes" id="UP001167831">
    <property type="component" value="Unassembled WGS sequence"/>
</dbReference>
<dbReference type="Proteomes" id="UP001168478">
    <property type="component" value="Unassembled WGS sequence"/>
</dbReference>
<dbReference type="Gene3D" id="2.40.128.510">
    <property type="entry name" value="Protein of unknown function DUF4738"/>
    <property type="match status" value="1"/>
</dbReference>
<accession>A0AAW7JQ88</accession>
<proteinExistence type="predicted"/>
<dbReference type="EMBL" id="JAUEIE010000004">
    <property type="protein sequence ID" value="MDN0022495.1"/>
    <property type="molecule type" value="Genomic_DNA"/>
</dbReference>
<sequence length="191" mass="22161">MIRIASIITMFFFIGVLTSCNENKKTYDIITRKPEKTHVKKSIQKIGDYEQTRTVDWHGSVYNVSIERKADVNLPLVDDGTGNKYYDNRIRLCLTGKDGKDLLRRDFTKDDFRKYVGDEYAKNNVLLGVVFDRVDDDFIYFAASVGSPDKMSDEYIPLVVRFSYRNFKLDIYRDTTLDTSDSEPELSDDDI</sequence>
<dbReference type="EMBL" id="JAUEIF010000006">
    <property type="protein sequence ID" value="MDN0025508.1"/>
    <property type="molecule type" value="Genomic_DNA"/>
</dbReference>
<dbReference type="PROSITE" id="PS51257">
    <property type="entry name" value="PROKAR_LIPOPROTEIN"/>
    <property type="match status" value="1"/>
</dbReference>
<evidence type="ECO:0000313" key="1">
    <source>
        <dbReference type="EMBL" id="MDN0022495.1"/>
    </source>
</evidence>